<dbReference type="RefSeq" id="WP_078761571.1">
    <property type="nucleotide sequence ID" value="NZ_FUWS01000005.1"/>
</dbReference>
<organism evidence="2 3">
    <name type="scientific">Marinactinospora thermotolerans DSM 45154</name>
    <dbReference type="NCBI Taxonomy" id="1122192"/>
    <lineage>
        <taxon>Bacteria</taxon>
        <taxon>Bacillati</taxon>
        <taxon>Actinomycetota</taxon>
        <taxon>Actinomycetes</taxon>
        <taxon>Streptosporangiales</taxon>
        <taxon>Nocardiopsidaceae</taxon>
        <taxon>Marinactinospora</taxon>
    </lineage>
</organism>
<dbReference type="AlphaFoldDB" id="A0A1T4QIE2"/>
<dbReference type="InterPro" id="IPR018713">
    <property type="entry name" value="MPAB/Lcp_cat_dom"/>
</dbReference>
<dbReference type="Pfam" id="PF09995">
    <property type="entry name" value="MPAB_Lcp_cat"/>
    <property type="match status" value="1"/>
</dbReference>
<name>A0A1T4QIE2_9ACTN</name>
<gene>
    <name evidence="2" type="ORF">SAMN02745673_02238</name>
</gene>
<evidence type="ECO:0000313" key="3">
    <source>
        <dbReference type="Proteomes" id="UP000190637"/>
    </source>
</evidence>
<dbReference type="STRING" id="1122192.SAMN02745673_02238"/>
<evidence type="ECO:0000313" key="2">
    <source>
        <dbReference type="EMBL" id="SKA03261.1"/>
    </source>
</evidence>
<dbReference type="Proteomes" id="UP000190637">
    <property type="component" value="Unassembled WGS sequence"/>
</dbReference>
<dbReference type="OrthoDB" id="836517at2"/>
<sequence length="316" mass="36636">MKRYDWYDEIHRLDAEADCLRITQIIATHEFPWDMTQALGLALYRTYAVPSIGELLYRTREFTERTQHRYDDTGLILDAILEHGFEPGPGRDALRRMNQMHRSYDISNDDYLYVLSTFVVMPVRWLNDWGFGWRRLSDHEITAGTNYYRRLGKHMGIKDIPETYADFLELFDSYERAHFGYTEGGRKVADATLDLMVDFFPSWQRPVVRPFTMALLDDRLITAFRYDEPSRTWRFLARAGLKARARVVRMMPPRKEPMWVRMSPNIRSYPNGFDVSQIGTFPKGCPVPHGLATVEVPETGARVPVPQSAQGTAGPA</sequence>
<dbReference type="GO" id="GO:0016491">
    <property type="term" value="F:oxidoreductase activity"/>
    <property type="evidence" value="ECO:0007669"/>
    <property type="project" value="InterPro"/>
</dbReference>
<dbReference type="PANTHER" id="PTHR36124">
    <property type="match status" value="1"/>
</dbReference>
<proteinExistence type="predicted"/>
<dbReference type="InterPro" id="IPR046366">
    <property type="entry name" value="MPAB"/>
</dbReference>
<feature type="domain" description="ER-bound oxygenase mpaB/mpaB'/Rubber oxygenase catalytic" evidence="1">
    <location>
        <begin position="40"/>
        <end position="239"/>
    </location>
</feature>
<keyword evidence="3" id="KW-1185">Reference proteome</keyword>
<accession>A0A1T4QIE2</accession>
<dbReference type="EMBL" id="FUWS01000005">
    <property type="protein sequence ID" value="SKA03261.1"/>
    <property type="molecule type" value="Genomic_DNA"/>
</dbReference>
<reference evidence="2 3" key="1">
    <citation type="submission" date="2017-02" db="EMBL/GenBank/DDBJ databases">
        <authorList>
            <person name="Peterson S.W."/>
        </authorList>
    </citation>
    <scope>NUCLEOTIDE SEQUENCE [LARGE SCALE GENOMIC DNA]</scope>
    <source>
        <strain evidence="2 3">DSM 45154</strain>
    </source>
</reference>
<evidence type="ECO:0000259" key="1">
    <source>
        <dbReference type="Pfam" id="PF09995"/>
    </source>
</evidence>
<protein>
    <recommendedName>
        <fullName evidence="1">ER-bound oxygenase mpaB/mpaB'/Rubber oxygenase catalytic domain-containing protein</fullName>
    </recommendedName>
</protein>
<dbReference type="PANTHER" id="PTHR36124:SF1">
    <property type="entry name" value="ER-BOUND OXYGENASE MPAB_MPAB'_RUBBER OXYGENASE CATALYTIC DOMAIN-CONTAINING PROTEIN"/>
    <property type="match status" value="1"/>
</dbReference>